<sequence length="245" mass="28919">MKLDDSGVHFRQSHKKIDYVLVYEENLNSEESIIDEITAIARHRHPEKFPEYRNKFITNLQKMGLEMEEEILTAKSSHSGTGDKTTKIHFIKISAPWHVLVNYAEELSMRAPLQAHHSHEEDWSQKLFKACKLPNFLYQNVPNRPITYYTCSFKKSKINRFLGHENPETFFTDTQRIRITYEILKNTLYGKRKNAQIGIDRLVEEGVYSAAFALHDGPYHCNKTNDPFQMNKRQILHTYWARWSK</sequence>
<protein>
    <submittedName>
        <fullName evidence="2">Anoctamin-7-like isoform X9</fullName>
    </submittedName>
</protein>
<dbReference type="AlphaFoldDB" id="A0A443SSD7"/>
<proteinExistence type="predicted"/>
<dbReference type="Proteomes" id="UP000288716">
    <property type="component" value="Unassembled WGS sequence"/>
</dbReference>
<evidence type="ECO:0000313" key="2">
    <source>
        <dbReference type="EMBL" id="RWS30402.1"/>
    </source>
</evidence>
<dbReference type="PANTHER" id="PTHR12308">
    <property type="entry name" value="ANOCTAMIN"/>
    <property type="match status" value="1"/>
</dbReference>
<evidence type="ECO:0000313" key="3">
    <source>
        <dbReference type="Proteomes" id="UP000288716"/>
    </source>
</evidence>
<dbReference type="GO" id="GO:0005254">
    <property type="term" value="F:chloride channel activity"/>
    <property type="evidence" value="ECO:0007669"/>
    <property type="project" value="TreeGrafter"/>
</dbReference>
<dbReference type="GO" id="GO:0005886">
    <property type="term" value="C:plasma membrane"/>
    <property type="evidence" value="ECO:0007669"/>
    <property type="project" value="TreeGrafter"/>
</dbReference>
<gene>
    <name evidence="2" type="ORF">B4U80_08652</name>
</gene>
<dbReference type="OrthoDB" id="296386at2759"/>
<dbReference type="EMBL" id="NCKV01000519">
    <property type="protein sequence ID" value="RWS30402.1"/>
    <property type="molecule type" value="Genomic_DNA"/>
</dbReference>
<dbReference type="GO" id="GO:0046983">
    <property type="term" value="F:protein dimerization activity"/>
    <property type="evidence" value="ECO:0007669"/>
    <property type="project" value="InterPro"/>
</dbReference>
<dbReference type="InterPro" id="IPR032394">
    <property type="entry name" value="Anoct_dimer"/>
</dbReference>
<evidence type="ECO:0000259" key="1">
    <source>
        <dbReference type="Pfam" id="PF16178"/>
    </source>
</evidence>
<reference evidence="2 3" key="1">
    <citation type="journal article" date="2018" name="Gigascience">
        <title>Genomes of trombidid mites reveal novel predicted allergens and laterally-transferred genes associated with secondary metabolism.</title>
        <authorList>
            <person name="Dong X."/>
            <person name="Chaisiri K."/>
            <person name="Xia D."/>
            <person name="Armstrong S.D."/>
            <person name="Fang Y."/>
            <person name="Donnelly M.J."/>
            <person name="Kadowaki T."/>
            <person name="McGarry J.W."/>
            <person name="Darby A.C."/>
            <person name="Makepeace B.L."/>
        </authorList>
    </citation>
    <scope>NUCLEOTIDE SEQUENCE [LARGE SCALE GENOMIC DNA]</scope>
    <source>
        <strain evidence="2">UoL-UT</strain>
    </source>
</reference>
<dbReference type="STRING" id="299467.A0A443SSD7"/>
<dbReference type="VEuPathDB" id="VectorBase:LDEU001639"/>
<comment type="caution">
    <text evidence="2">The sequence shown here is derived from an EMBL/GenBank/DDBJ whole genome shotgun (WGS) entry which is preliminary data.</text>
</comment>
<feature type="non-terminal residue" evidence="2">
    <location>
        <position position="245"/>
    </location>
</feature>
<name>A0A443SSD7_9ACAR</name>
<dbReference type="PANTHER" id="PTHR12308:SF87">
    <property type="entry name" value="ANOCTAMIN"/>
    <property type="match status" value="1"/>
</dbReference>
<dbReference type="InterPro" id="IPR007632">
    <property type="entry name" value="Anoctamin"/>
</dbReference>
<feature type="domain" description="Anoctamin dimerisation" evidence="1">
    <location>
        <begin position="10"/>
        <end position="245"/>
    </location>
</feature>
<organism evidence="2 3">
    <name type="scientific">Leptotrombidium deliense</name>
    <dbReference type="NCBI Taxonomy" id="299467"/>
    <lineage>
        <taxon>Eukaryota</taxon>
        <taxon>Metazoa</taxon>
        <taxon>Ecdysozoa</taxon>
        <taxon>Arthropoda</taxon>
        <taxon>Chelicerata</taxon>
        <taxon>Arachnida</taxon>
        <taxon>Acari</taxon>
        <taxon>Acariformes</taxon>
        <taxon>Trombidiformes</taxon>
        <taxon>Prostigmata</taxon>
        <taxon>Anystina</taxon>
        <taxon>Parasitengona</taxon>
        <taxon>Trombiculoidea</taxon>
        <taxon>Trombiculidae</taxon>
        <taxon>Leptotrombidium</taxon>
    </lineage>
</organism>
<dbReference type="Pfam" id="PF16178">
    <property type="entry name" value="Anoct_dimer"/>
    <property type="match status" value="1"/>
</dbReference>
<keyword evidence="3" id="KW-1185">Reference proteome</keyword>
<accession>A0A443SSD7</accession>